<protein>
    <submittedName>
        <fullName evidence="1">Uncharacterized protein</fullName>
    </submittedName>
</protein>
<comment type="caution">
    <text evidence="1">The sequence shown here is derived from an EMBL/GenBank/DDBJ whole genome shotgun (WGS) entry which is preliminary data.</text>
</comment>
<dbReference type="EMBL" id="JAHUTI010001172">
    <property type="protein sequence ID" value="MED6232733.1"/>
    <property type="molecule type" value="Genomic_DNA"/>
</dbReference>
<dbReference type="Proteomes" id="UP001345963">
    <property type="component" value="Unassembled WGS sequence"/>
</dbReference>
<evidence type="ECO:0000313" key="1">
    <source>
        <dbReference type="EMBL" id="MED6232733.1"/>
    </source>
</evidence>
<reference evidence="1 2" key="1">
    <citation type="submission" date="2021-07" db="EMBL/GenBank/DDBJ databases">
        <authorList>
            <person name="Palmer J.M."/>
        </authorList>
    </citation>
    <scope>NUCLEOTIDE SEQUENCE [LARGE SCALE GENOMIC DNA]</scope>
    <source>
        <strain evidence="1 2">AT_MEX2019</strain>
        <tissue evidence="1">Muscle</tissue>
    </source>
</reference>
<keyword evidence="2" id="KW-1185">Reference proteome</keyword>
<evidence type="ECO:0000313" key="2">
    <source>
        <dbReference type="Proteomes" id="UP001345963"/>
    </source>
</evidence>
<name>A0ABU7A4D8_9TELE</name>
<proteinExistence type="predicted"/>
<sequence length="81" mass="8546">MGGLEAGVLQRHFNPTVCSRDSEAADVVCGSFHITTRLTDSQTVADGQSDLYVVCSVLGKTIGYPCPAVQVGPGMRTERMG</sequence>
<gene>
    <name evidence="1" type="ORF">ATANTOWER_001688</name>
</gene>
<organism evidence="1 2">
    <name type="scientific">Ataeniobius toweri</name>
    <dbReference type="NCBI Taxonomy" id="208326"/>
    <lineage>
        <taxon>Eukaryota</taxon>
        <taxon>Metazoa</taxon>
        <taxon>Chordata</taxon>
        <taxon>Craniata</taxon>
        <taxon>Vertebrata</taxon>
        <taxon>Euteleostomi</taxon>
        <taxon>Actinopterygii</taxon>
        <taxon>Neopterygii</taxon>
        <taxon>Teleostei</taxon>
        <taxon>Neoteleostei</taxon>
        <taxon>Acanthomorphata</taxon>
        <taxon>Ovalentaria</taxon>
        <taxon>Atherinomorphae</taxon>
        <taxon>Cyprinodontiformes</taxon>
        <taxon>Goodeidae</taxon>
        <taxon>Ataeniobius</taxon>
    </lineage>
</organism>
<accession>A0ABU7A4D8</accession>